<organism evidence="2 3">
    <name type="scientific">Ramalina farinacea</name>
    <dbReference type="NCBI Taxonomy" id="258253"/>
    <lineage>
        <taxon>Eukaryota</taxon>
        <taxon>Fungi</taxon>
        <taxon>Dikarya</taxon>
        <taxon>Ascomycota</taxon>
        <taxon>Pezizomycotina</taxon>
        <taxon>Lecanoromycetes</taxon>
        <taxon>OSLEUM clade</taxon>
        <taxon>Lecanoromycetidae</taxon>
        <taxon>Lecanorales</taxon>
        <taxon>Lecanorineae</taxon>
        <taxon>Ramalinaceae</taxon>
        <taxon>Ramalina</taxon>
    </lineage>
</organism>
<reference evidence="2" key="1">
    <citation type="journal article" date="2023" name="Genome Biol. Evol.">
        <title>First Whole Genome Sequence and Flow Cytometry Genome Size Data for the Lichen-Forming Fungus Ramalina farinacea (Ascomycota).</title>
        <authorList>
            <person name="Llewellyn T."/>
            <person name="Mian S."/>
            <person name="Hill R."/>
            <person name="Leitch I.J."/>
            <person name="Gaya E."/>
        </authorList>
    </citation>
    <scope>NUCLEOTIDE SEQUENCE</scope>
    <source>
        <strain evidence="2">LIQ254RAFAR</strain>
    </source>
</reference>
<protein>
    <submittedName>
        <fullName evidence="2">Uncharacterized protein</fullName>
    </submittedName>
</protein>
<feature type="region of interest" description="Disordered" evidence="1">
    <location>
        <begin position="45"/>
        <end position="93"/>
    </location>
</feature>
<accession>A0AA43TU16</accession>
<keyword evidence="3" id="KW-1185">Reference proteome</keyword>
<gene>
    <name evidence="2" type="ORF">OHK93_005981</name>
</gene>
<evidence type="ECO:0000256" key="1">
    <source>
        <dbReference type="SAM" id="MobiDB-lite"/>
    </source>
</evidence>
<dbReference type="Proteomes" id="UP001161017">
    <property type="component" value="Unassembled WGS sequence"/>
</dbReference>
<dbReference type="AlphaFoldDB" id="A0AA43TU16"/>
<comment type="caution">
    <text evidence="2">The sequence shown here is derived from an EMBL/GenBank/DDBJ whole genome shotgun (WGS) entry which is preliminary data.</text>
</comment>
<evidence type="ECO:0000313" key="2">
    <source>
        <dbReference type="EMBL" id="MDI1486720.1"/>
    </source>
</evidence>
<dbReference type="EMBL" id="JAPUFD010000004">
    <property type="protein sequence ID" value="MDI1486720.1"/>
    <property type="molecule type" value="Genomic_DNA"/>
</dbReference>
<proteinExistence type="predicted"/>
<name>A0AA43TU16_9LECA</name>
<evidence type="ECO:0000313" key="3">
    <source>
        <dbReference type="Proteomes" id="UP001161017"/>
    </source>
</evidence>
<sequence>MPKRWDYDLDAQDANALSMQFGGVEDQMALAADMGYQAGMPYEQPYTNRRYGYDGNDSEPDTMPPPYTEHDPKPPKSLPQMQTSRRGPLKQAAKRGSYAYLGGGPALSTYRPNMAQSLDTNVKKAIFPHEAIFSTFQHRDHVRVRSEISQEEMLTMPHIRPRY</sequence>